<dbReference type="AlphaFoldDB" id="A0A3S5AGT0"/>
<sequence>MPPVEPAAAERPQPGQRHWLVLGSQFLRHVVQHIPDANGETPNTHDGAATRSCRLETVTETLLTEIETIETARLEAPHDASVGPVETRHEAAPLLQNLALGVGQMRHRAARADTSNVVVLTMGSRNRHTFLTDM</sequence>
<accession>A0A3S5AGT0</accession>
<dbReference type="Proteomes" id="UP000784294">
    <property type="component" value="Unassembled WGS sequence"/>
</dbReference>
<dbReference type="EMBL" id="CAAALY010062373">
    <property type="protein sequence ID" value="VEL23519.1"/>
    <property type="molecule type" value="Genomic_DNA"/>
</dbReference>
<name>A0A3S5AGT0_9PLAT</name>
<feature type="non-terminal residue" evidence="1">
    <location>
        <position position="1"/>
    </location>
</feature>
<protein>
    <submittedName>
        <fullName evidence="1">Uncharacterized protein</fullName>
    </submittedName>
</protein>
<evidence type="ECO:0000313" key="2">
    <source>
        <dbReference type="Proteomes" id="UP000784294"/>
    </source>
</evidence>
<evidence type="ECO:0000313" key="1">
    <source>
        <dbReference type="EMBL" id="VEL23519.1"/>
    </source>
</evidence>
<keyword evidence="2" id="KW-1185">Reference proteome</keyword>
<gene>
    <name evidence="1" type="ORF">PXEA_LOCUS16959</name>
</gene>
<comment type="caution">
    <text evidence="1">The sequence shown here is derived from an EMBL/GenBank/DDBJ whole genome shotgun (WGS) entry which is preliminary data.</text>
</comment>
<proteinExistence type="predicted"/>
<organism evidence="1 2">
    <name type="scientific">Protopolystoma xenopodis</name>
    <dbReference type="NCBI Taxonomy" id="117903"/>
    <lineage>
        <taxon>Eukaryota</taxon>
        <taxon>Metazoa</taxon>
        <taxon>Spiralia</taxon>
        <taxon>Lophotrochozoa</taxon>
        <taxon>Platyhelminthes</taxon>
        <taxon>Monogenea</taxon>
        <taxon>Polyopisthocotylea</taxon>
        <taxon>Polystomatidea</taxon>
        <taxon>Polystomatidae</taxon>
        <taxon>Protopolystoma</taxon>
    </lineage>
</organism>
<reference evidence="1" key="1">
    <citation type="submission" date="2018-11" db="EMBL/GenBank/DDBJ databases">
        <authorList>
            <consortium name="Pathogen Informatics"/>
        </authorList>
    </citation>
    <scope>NUCLEOTIDE SEQUENCE</scope>
</reference>